<name>A0A368XC77_MARNT</name>
<protein>
    <submittedName>
        <fullName evidence="3">Conjugal transfer pilin signal peptidase TrbI</fullName>
    </submittedName>
</protein>
<dbReference type="InterPro" id="IPR036286">
    <property type="entry name" value="LexA/Signal_pep-like_sf"/>
</dbReference>
<accession>A0A368XC77</accession>
<dbReference type="InterPro" id="IPR019533">
    <property type="entry name" value="Peptidase_S26"/>
</dbReference>
<reference evidence="3 4" key="1">
    <citation type="submission" date="2018-07" db="EMBL/GenBank/DDBJ databases">
        <title>Freshwater and sediment microbial communities from various areas in North America, analyzing microbe dynamics in response to fracking.</title>
        <authorList>
            <person name="Lamendella R."/>
        </authorList>
    </citation>
    <scope>NUCLEOTIDE SEQUENCE [LARGE SCALE GENOMIC DNA]</scope>
    <source>
        <strain evidence="3 4">105B</strain>
    </source>
</reference>
<sequence>MASSSKADRNALIIRMVALALVSILALEWFKANYVIGVDEQEIKCIPGVDYVIGNLNDREIQRGQIYIVESEGLEPLFKNGTLLVKFLRALPGDRVTVNERGVFVNGEQVADAGLPNAEKLGREPADFYGERVLGEDEYWILGTTPESFDSRYWGSVTYDQIKARAYPIL</sequence>
<dbReference type="AlphaFoldDB" id="A0A368XC77"/>
<dbReference type="CDD" id="cd06530">
    <property type="entry name" value="S26_SPase_I"/>
    <property type="match status" value="1"/>
</dbReference>
<dbReference type="GO" id="GO:0006465">
    <property type="term" value="P:signal peptide processing"/>
    <property type="evidence" value="ECO:0007669"/>
    <property type="project" value="InterPro"/>
</dbReference>
<evidence type="ECO:0000313" key="4">
    <source>
        <dbReference type="Proteomes" id="UP000253647"/>
    </source>
</evidence>
<dbReference type="GO" id="GO:0004252">
    <property type="term" value="F:serine-type endopeptidase activity"/>
    <property type="evidence" value="ECO:0007669"/>
    <property type="project" value="InterPro"/>
</dbReference>
<keyword evidence="1" id="KW-0812">Transmembrane</keyword>
<keyword evidence="1" id="KW-1133">Transmembrane helix</keyword>
<dbReference type="EMBL" id="QPJI01000016">
    <property type="protein sequence ID" value="RCW64057.1"/>
    <property type="molecule type" value="Genomic_DNA"/>
</dbReference>
<keyword evidence="1" id="KW-0472">Membrane</keyword>
<dbReference type="Pfam" id="PF10502">
    <property type="entry name" value="Peptidase_S26"/>
    <property type="match status" value="1"/>
</dbReference>
<gene>
    <name evidence="3" type="ORF">DET61_11698</name>
</gene>
<evidence type="ECO:0000313" key="3">
    <source>
        <dbReference type="EMBL" id="RCW64057.1"/>
    </source>
</evidence>
<dbReference type="SUPFAM" id="SSF51306">
    <property type="entry name" value="LexA/Signal peptidase"/>
    <property type="match status" value="1"/>
</dbReference>
<feature type="transmembrane region" description="Helical" evidence="1">
    <location>
        <begin position="12"/>
        <end position="30"/>
    </location>
</feature>
<feature type="domain" description="Peptidase S26" evidence="2">
    <location>
        <begin position="18"/>
        <end position="166"/>
    </location>
</feature>
<dbReference type="Gene3D" id="2.10.109.10">
    <property type="entry name" value="Umud Fragment, subunit A"/>
    <property type="match status" value="1"/>
</dbReference>
<comment type="caution">
    <text evidence="3">The sequence shown here is derived from an EMBL/GenBank/DDBJ whole genome shotgun (WGS) entry which is preliminary data.</text>
</comment>
<evidence type="ECO:0000259" key="2">
    <source>
        <dbReference type="Pfam" id="PF10502"/>
    </source>
</evidence>
<proteinExistence type="predicted"/>
<dbReference type="Proteomes" id="UP000253647">
    <property type="component" value="Unassembled WGS sequence"/>
</dbReference>
<organism evidence="3 4">
    <name type="scientific">Marinobacter nauticus</name>
    <name type="common">Marinobacter hydrocarbonoclasticus</name>
    <name type="synonym">Marinobacter aquaeolei</name>
    <dbReference type="NCBI Taxonomy" id="2743"/>
    <lineage>
        <taxon>Bacteria</taxon>
        <taxon>Pseudomonadati</taxon>
        <taxon>Pseudomonadota</taxon>
        <taxon>Gammaproteobacteria</taxon>
        <taxon>Pseudomonadales</taxon>
        <taxon>Marinobacteraceae</taxon>
        <taxon>Marinobacter</taxon>
    </lineage>
</organism>
<evidence type="ECO:0000256" key="1">
    <source>
        <dbReference type="SAM" id="Phobius"/>
    </source>
</evidence>